<keyword evidence="1" id="KW-1133">Transmembrane helix</keyword>
<gene>
    <name evidence="2" type="ORF">LNP81_13715</name>
</gene>
<keyword evidence="1" id="KW-0812">Transmembrane</keyword>
<protein>
    <recommendedName>
        <fullName evidence="4">DUF4190 domain-containing protein</fullName>
    </recommendedName>
</protein>
<dbReference type="EMBL" id="JAJJMM010000001">
    <property type="protein sequence ID" value="MCC9064051.1"/>
    <property type="molecule type" value="Genomic_DNA"/>
</dbReference>
<keyword evidence="3" id="KW-1185">Reference proteome</keyword>
<feature type="transmembrane region" description="Helical" evidence="1">
    <location>
        <begin position="37"/>
        <end position="61"/>
    </location>
</feature>
<evidence type="ECO:0000313" key="3">
    <source>
        <dbReference type="Proteomes" id="UP001430679"/>
    </source>
</evidence>
<reference evidence="2" key="1">
    <citation type="submission" date="2021-11" db="EMBL/GenBank/DDBJ databases">
        <title>Description of novel Flavobacterium species.</title>
        <authorList>
            <person name="Saticioglu I.B."/>
            <person name="Ay H."/>
            <person name="Altun S."/>
            <person name="Duman M."/>
        </authorList>
    </citation>
    <scope>NUCLEOTIDE SEQUENCE</scope>
    <source>
        <strain evidence="2">F-30</strain>
    </source>
</reference>
<comment type="caution">
    <text evidence="2">The sequence shown here is derived from an EMBL/GenBank/DDBJ whole genome shotgun (WGS) entry which is preliminary data.</text>
</comment>
<keyword evidence="1" id="KW-0472">Membrane</keyword>
<dbReference type="RefSeq" id="WP_230036690.1">
    <property type="nucleotide sequence ID" value="NZ_JAJJMM010000001.1"/>
</dbReference>
<evidence type="ECO:0000256" key="1">
    <source>
        <dbReference type="SAM" id="Phobius"/>
    </source>
</evidence>
<name>A0ABS8MGG7_9FLAO</name>
<sequence length="109" mass="11519">MQNNTKGSNFSQFFGIISVILSVVGGFFLVLSGITCIISLVIAIPFGIVAVFLAIMGIIFGRIGVSQAKKNNSSLLVPNTGVILGTGVISVVFIGFLVVLFMISYALFR</sequence>
<accession>A0ABS8MGG7</accession>
<organism evidence="2 3">
    <name type="scientific">Flavobacterium piscisymbiosum</name>
    <dbReference type="NCBI Taxonomy" id="2893753"/>
    <lineage>
        <taxon>Bacteria</taxon>
        <taxon>Pseudomonadati</taxon>
        <taxon>Bacteroidota</taxon>
        <taxon>Flavobacteriia</taxon>
        <taxon>Flavobacteriales</taxon>
        <taxon>Flavobacteriaceae</taxon>
        <taxon>Flavobacterium</taxon>
    </lineage>
</organism>
<feature type="transmembrane region" description="Helical" evidence="1">
    <location>
        <begin position="12"/>
        <end position="31"/>
    </location>
</feature>
<evidence type="ECO:0000313" key="2">
    <source>
        <dbReference type="EMBL" id="MCC9064051.1"/>
    </source>
</evidence>
<proteinExistence type="predicted"/>
<feature type="transmembrane region" description="Helical" evidence="1">
    <location>
        <begin position="82"/>
        <end position="108"/>
    </location>
</feature>
<evidence type="ECO:0008006" key="4">
    <source>
        <dbReference type="Google" id="ProtNLM"/>
    </source>
</evidence>
<dbReference type="Proteomes" id="UP001430679">
    <property type="component" value="Unassembled WGS sequence"/>
</dbReference>